<evidence type="ECO:0000256" key="1">
    <source>
        <dbReference type="ARBA" id="ARBA00022603"/>
    </source>
</evidence>
<evidence type="ECO:0000259" key="4">
    <source>
        <dbReference type="Pfam" id="PF13649"/>
    </source>
</evidence>
<organism evidence="5 6">
    <name type="scientific">Streptomyces abyssalis</name>
    <dbReference type="NCBI Taxonomy" id="933944"/>
    <lineage>
        <taxon>Bacteria</taxon>
        <taxon>Bacillati</taxon>
        <taxon>Actinomycetota</taxon>
        <taxon>Actinomycetes</taxon>
        <taxon>Kitasatosporales</taxon>
        <taxon>Streptomycetaceae</taxon>
        <taxon>Streptomyces</taxon>
    </lineage>
</organism>
<dbReference type="InterPro" id="IPR041698">
    <property type="entry name" value="Methyltransf_25"/>
</dbReference>
<dbReference type="GO" id="GO:0008168">
    <property type="term" value="F:methyltransferase activity"/>
    <property type="evidence" value="ECO:0007669"/>
    <property type="project" value="UniProtKB-KW"/>
</dbReference>
<evidence type="ECO:0000313" key="6">
    <source>
        <dbReference type="Proteomes" id="UP000176087"/>
    </source>
</evidence>
<comment type="caution">
    <text evidence="5">The sequence shown here is derived from an EMBL/GenBank/DDBJ whole genome shotgun (WGS) entry which is preliminary data.</text>
</comment>
<keyword evidence="1" id="KW-0489">Methyltransferase</keyword>
<gene>
    <name evidence="5" type="ORF">AN215_18170</name>
</gene>
<dbReference type="STRING" id="933944.AN215_18170"/>
<sequence length="249" mass="27657">MTQERREGQTVSVEDADFEAFYRGERPLAGPSVDFGGCVPWDIGEPQPALVELERNGLIRGEVLDAGCGTGDNTLFLTERGYPVTGFDGAPTALELARRRAQDRGLDPDFVEADATRLEGFEQRFDTILDSALYHCLGDGQRREYSAALHRVANPGAHLHLFCFSDAEPEKSLFPVSQDDLRTNLGAHWDIGSITPTNYTSSFTREIAGRMFSQPAFQDTAMPFDPDSADTDEQGRILLPVWYLHAVRR</sequence>
<dbReference type="PANTHER" id="PTHR43464">
    <property type="entry name" value="METHYLTRANSFERASE"/>
    <property type="match status" value="1"/>
</dbReference>
<keyword evidence="6" id="KW-1185">Reference proteome</keyword>
<evidence type="ECO:0000256" key="2">
    <source>
        <dbReference type="ARBA" id="ARBA00022679"/>
    </source>
</evidence>
<dbReference type="Proteomes" id="UP000176087">
    <property type="component" value="Unassembled WGS sequence"/>
</dbReference>
<dbReference type="SUPFAM" id="SSF53335">
    <property type="entry name" value="S-adenosyl-L-methionine-dependent methyltransferases"/>
    <property type="match status" value="1"/>
</dbReference>
<dbReference type="PANTHER" id="PTHR43464:SF19">
    <property type="entry name" value="UBIQUINONE BIOSYNTHESIS O-METHYLTRANSFERASE, MITOCHONDRIAL"/>
    <property type="match status" value="1"/>
</dbReference>
<evidence type="ECO:0000256" key="3">
    <source>
        <dbReference type="ARBA" id="ARBA00022691"/>
    </source>
</evidence>
<dbReference type="GO" id="GO:0032259">
    <property type="term" value="P:methylation"/>
    <property type="evidence" value="ECO:0007669"/>
    <property type="project" value="UniProtKB-KW"/>
</dbReference>
<dbReference type="AlphaFoldDB" id="A0A1E7JLV4"/>
<evidence type="ECO:0000313" key="5">
    <source>
        <dbReference type="EMBL" id="OEU88631.1"/>
    </source>
</evidence>
<reference evidence="5 6" key="1">
    <citation type="journal article" date="2016" name="Front. Microbiol.">
        <title>Comparative Genomics Analysis of Streptomyces Species Reveals Their Adaptation to the Marine Environment and Their Diversity at the Genomic Level.</title>
        <authorList>
            <person name="Tian X."/>
            <person name="Zhang Z."/>
            <person name="Yang T."/>
            <person name="Chen M."/>
            <person name="Li J."/>
            <person name="Chen F."/>
            <person name="Yang J."/>
            <person name="Li W."/>
            <person name="Zhang B."/>
            <person name="Zhang Z."/>
            <person name="Wu J."/>
            <person name="Zhang C."/>
            <person name="Long L."/>
            <person name="Xiao J."/>
        </authorList>
    </citation>
    <scope>NUCLEOTIDE SEQUENCE [LARGE SCALE GENOMIC DNA]</scope>
    <source>
        <strain evidence="5 6">SCSIO 10390</strain>
    </source>
</reference>
<proteinExistence type="predicted"/>
<name>A0A1E7JLV4_9ACTN</name>
<keyword evidence="2" id="KW-0808">Transferase</keyword>
<dbReference type="OrthoDB" id="3825914at2"/>
<keyword evidence="3" id="KW-0949">S-adenosyl-L-methionine</keyword>
<dbReference type="InterPro" id="IPR029063">
    <property type="entry name" value="SAM-dependent_MTases_sf"/>
</dbReference>
<dbReference type="Gene3D" id="3.40.50.150">
    <property type="entry name" value="Vaccinia Virus protein VP39"/>
    <property type="match status" value="1"/>
</dbReference>
<accession>A0A1E7JLV4</accession>
<feature type="domain" description="Methyltransferase" evidence="4">
    <location>
        <begin position="63"/>
        <end position="156"/>
    </location>
</feature>
<dbReference type="RefSeq" id="WP_070012080.1">
    <property type="nucleotide sequence ID" value="NZ_LJGS01000041.1"/>
</dbReference>
<protein>
    <recommendedName>
        <fullName evidence="4">Methyltransferase domain-containing protein</fullName>
    </recommendedName>
</protein>
<dbReference type="Pfam" id="PF13649">
    <property type="entry name" value="Methyltransf_25"/>
    <property type="match status" value="1"/>
</dbReference>
<dbReference type="EMBL" id="LJGT01000040">
    <property type="protein sequence ID" value="OEU88631.1"/>
    <property type="molecule type" value="Genomic_DNA"/>
</dbReference>
<dbReference type="PATRIC" id="fig|933944.5.peg.2951"/>
<dbReference type="CDD" id="cd02440">
    <property type="entry name" value="AdoMet_MTases"/>
    <property type="match status" value="1"/>
</dbReference>